<dbReference type="SUPFAM" id="SSF57850">
    <property type="entry name" value="RING/U-box"/>
    <property type="match status" value="1"/>
</dbReference>
<dbReference type="InterPro" id="IPR006595">
    <property type="entry name" value="CTLH_C"/>
</dbReference>
<organism evidence="10 11">
    <name type="scientific">Nakaseomyces bracarensis</name>
    <dbReference type="NCBI Taxonomy" id="273131"/>
    <lineage>
        <taxon>Eukaryota</taxon>
        <taxon>Fungi</taxon>
        <taxon>Dikarya</taxon>
        <taxon>Ascomycota</taxon>
        <taxon>Saccharomycotina</taxon>
        <taxon>Saccharomycetes</taxon>
        <taxon>Saccharomycetales</taxon>
        <taxon>Saccharomycetaceae</taxon>
        <taxon>Nakaseomyces</taxon>
    </lineage>
</organism>
<dbReference type="CDD" id="cd16652">
    <property type="entry name" value="dRING_Rmd5p-like"/>
    <property type="match status" value="1"/>
</dbReference>
<evidence type="ECO:0000313" key="10">
    <source>
        <dbReference type="EMBL" id="KAL3233673.1"/>
    </source>
</evidence>
<keyword evidence="4 6" id="KW-0863">Zinc-finger</keyword>
<evidence type="ECO:0000256" key="3">
    <source>
        <dbReference type="ARBA" id="ARBA00022723"/>
    </source>
</evidence>
<evidence type="ECO:0000256" key="6">
    <source>
        <dbReference type="PROSITE-ProRule" id="PRU01215"/>
    </source>
</evidence>
<gene>
    <name evidence="10" type="ORF">RNJ44_03713</name>
</gene>
<evidence type="ECO:0000259" key="9">
    <source>
        <dbReference type="PROSITE" id="PS51867"/>
    </source>
</evidence>
<evidence type="ECO:0000256" key="1">
    <source>
        <dbReference type="ARBA" id="ARBA00004496"/>
    </source>
</evidence>
<dbReference type="Pfam" id="PF10607">
    <property type="entry name" value="CTLH"/>
    <property type="match status" value="1"/>
</dbReference>
<keyword evidence="5" id="KW-0862">Zinc</keyword>
<keyword evidence="7" id="KW-1133">Transmembrane helix</keyword>
<evidence type="ECO:0000256" key="5">
    <source>
        <dbReference type="ARBA" id="ARBA00022833"/>
    </source>
</evidence>
<keyword evidence="7" id="KW-0472">Membrane</keyword>
<dbReference type="EMBL" id="JBEVYD010000004">
    <property type="protein sequence ID" value="KAL3233673.1"/>
    <property type="molecule type" value="Genomic_DNA"/>
</dbReference>
<keyword evidence="3" id="KW-0479">Metal-binding</keyword>
<evidence type="ECO:0000256" key="2">
    <source>
        <dbReference type="ARBA" id="ARBA00022490"/>
    </source>
</evidence>
<dbReference type="InterPro" id="IPR037683">
    <property type="entry name" value="Rmd5_dRing"/>
</dbReference>
<evidence type="ECO:0000256" key="4">
    <source>
        <dbReference type="ARBA" id="ARBA00022771"/>
    </source>
</evidence>
<dbReference type="InterPro" id="IPR045098">
    <property type="entry name" value="Fyv10_fam"/>
</dbReference>
<name>A0ABR4NXQ2_9SACH</name>
<dbReference type="InterPro" id="IPR044063">
    <property type="entry name" value="ZF_RING_GID"/>
</dbReference>
<evidence type="ECO:0000259" key="8">
    <source>
        <dbReference type="PROSITE" id="PS50897"/>
    </source>
</evidence>
<keyword evidence="7" id="KW-0812">Transmembrane</keyword>
<feature type="domain" description="RING-Gid-type" evidence="9">
    <location>
        <begin position="368"/>
        <end position="411"/>
    </location>
</feature>
<sequence length="428" mass="49720">MSSNLLASVQTEYGKLYRNIESDDGNRRISHLKKCIEDTNEFRTQLKKLRAHLNKHIQEVESGNSHEKSQKKKELILEKLNKNHKHWDHSIKKSYRSQQAALTGYHKNFLNKLSKIDIDQVYLNKLPEDADTYVKQAIGYHISRYHMKNLPAMETKYDMLSYLKSLYGINPKISEQFIDMGEIIQSIQTENTQKCMAWLNSVYERGVHDNFHTSEDDNSLDDLKFELHILEFFKILRKNDPETTLKFVSHNIPSDTFEVRPDKVLEKVSPLLTRSILGEKIEGLTETLQAQVDKCISLFTVEFCKYLNLPHHSPLFLVVLSGIISFQFFIKYKNIRTMAHVGWTTEDELPFDVQLPDFLSRFHPIFICPVLKEETTVSNPPYSLACHHIISKKALDRLSKNGSLTFKCPYCPVNTSMASTRKVNFIMV</sequence>
<dbReference type="InterPro" id="IPR024964">
    <property type="entry name" value="CTLH/CRA"/>
</dbReference>
<feature type="transmembrane region" description="Helical" evidence="7">
    <location>
        <begin position="313"/>
        <end position="330"/>
    </location>
</feature>
<protein>
    <submittedName>
        <fullName evidence="10">E3 ubiquitin-protein ligase RMD5</fullName>
    </submittedName>
</protein>
<dbReference type="SMART" id="SM00668">
    <property type="entry name" value="CTLH"/>
    <property type="match status" value="1"/>
</dbReference>
<dbReference type="Proteomes" id="UP001623330">
    <property type="component" value="Unassembled WGS sequence"/>
</dbReference>
<accession>A0ABR4NXQ2</accession>
<dbReference type="PANTHER" id="PTHR12170">
    <property type="entry name" value="MACROPHAGE ERYTHROBLAST ATTACHER-RELATED"/>
    <property type="match status" value="1"/>
</dbReference>
<evidence type="ECO:0000256" key="7">
    <source>
        <dbReference type="SAM" id="Phobius"/>
    </source>
</evidence>
<proteinExistence type="predicted"/>
<comment type="caution">
    <text evidence="10">The sequence shown here is derived from an EMBL/GenBank/DDBJ whole genome shotgun (WGS) entry which is preliminary data.</text>
</comment>
<comment type="subcellular location">
    <subcellularLocation>
        <location evidence="1">Cytoplasm</location>
    </subcellularLocation>
</comment>
<dbReference type="PROSITE" id="PS50897">
    <property type="entry name" value="CTLH"/>
    <property type="match status" value="1"/>
</dbReference>
<feature type="zinc finger region" description="RING-Gid-type" evidence="6">
    <location>
        <begin position="368"/>
        <end position="411"/>
    </location>
</feature>
<dbReference type="PROSITE" id="PS51867">
    <property type="entry name" value="ZF_RING_GID"/>
    <property type="match status" value="1"/>
</dbReference>
<feature type="domain" description="CTLH" evidence="8">
    <location>
        <begin position="176"/>
        <end position="243"/>
    </location>
</feature>
<keyword evidence="2" id="KW-0963">Cytoplasm</keyword>
<dbReference type="PANTHER" id="PTHR12170:SF3">
    <property type="entry name" value="GH10162P"/>
    <property type="match status" value="1"/>
</dbReference>
<evidence type="ECO:0000313" key="11">
    <source>
        <dbReference type="Proteomes" id="UP001623330"/>
    </source>
</evidence>
<reference evidence="10 11" key="1">
    <citation type="submission" date="2024-05" db="EMBL/GenBank/DDBJ databases">
        <title>Long read based assembly of the Candida bracarensis genome reveals expanded adhesin content.</title>
        <authorList>
            <person name="Marcet-Houben M."/>
            <person name="Ksiezopolska E."/>
            <person name="Gabaldon T."/>
        </authorList>
    </citation>
    <scope>NUCLEOTIDE SEQUENCE [LARGE SCALE GENOMIC DNA]</scope>
    <source>
        <strain evidence="10 11">CBM6</strain>
    </source>
</reference>
<keyword evidence="11" id="KW-1185">Reference proteome</keyword>